<dbReference type="CTD" id="20196688"/>
<comment type="similarity">
    <text evidence="7">Belongs to the exonuclease superfamily. TREX family.</text>
</comment>
<evidence type="ECO:0000256" key="2">
    <source>
        <dbReference type="ARBA" id="ARBA00022722"/>
    </source>
</evidence>
<dbReference type="GO" id="GO:0006308">
    <property type="term" value="P:DNA catabolic process"/>
    <property type="evidence" value="ECO:0000318"/>
    <property type="project" value="GO_Central"/>
</dbReference>
<keyword evidence="6" id="KW-0460">Magnesium</keyword>
<reference evidence="11" key="1">
    <citation type="submission" date="2012-12" db="EMBL/GenBank/DDBJ databases">
        <authorList>
            <person name="Hellsten U."/>
            <person name="Grimwood J."/>
            <person name="Chapman J.A."/>
            <person name="Shapiro H."/>
            <person name="Aerts A."/>
            <person name="Otillar R.P."/>
            <person name="Terry A.Y."/>
            <person name="Boore J.L."/>
            <person name="Simakov O."/>
            <person name="Marletaz F."/>
            <person name="Cho S.-J."/>
            <person name="Edsinger-Gonzales E."/>
            <person name="Havlak P."/>
            <person name="Kuo D.-H."/>
            <person name="Larsson T."/>
            <person name="Lv J."/>
            <person name="Arendt D."/>
            <person name="Savage R."/>
            <person name="Osoegawa K."/>
            <person name="de Jong P."/>
            <person name="Lindberg D.R."/>
            <person name="Seaver E.C."/>
            <person name="Weisblat D.A."/>
            <person name="Putnam N.H."/>
            <person name="Grigoriev I.V."/>
            <person name="Rokhsar D.S."/>
        </authorList>
    </citation>
    <scope>NUCLEOTIDE SEQUENCE</scope>
</reference>
<evidence type="ECO:0000256" key="1">
    <source>
        <dbReference type="ARBA" id="ARBA00001946"/>
    </source>
</evidence>
<dbReference type="InParanoid" id="T1EJD8"/>
<dbReference type="GO" id="GO:0046872">
    <property type="term" value="F:metal ion binding"/>
    <property type="evidence" value="ECO:0007669"/>
    <property type="project" value="UniProtKB-KW"/>
</dbReference>
<organism evidence="10 11">
    <name type="scientific">Helobdella robusta</name>
    <name type="common">Californian leech</name>
    <dbReference type="NCBI Taxonomy" id="6412"/>
    <lineage>
        <taxon>Eukaryota</taxon>
        <taxon>Metazoa</taxon>
        <taxon>Spiralia</taxon>
        <taxon>Lophotrochozoa</taxon>
        <taxon>Annelida</taxon>
        <taxon>Clitellata</taxon>
        <taxon>Hirudinea</taxon>
        <taxon>Rhynchobdellida</taxon>
        <taxon>Glossiphoniidae</taxon>
        <taxon>Helobdella</taxon>
    </lineage>
</organism>
<dbReference type="EMBL" id="AMQM01002822">
    <property type="status" value="NOT_ANNOTATED_CDS"/>
    <property type="molecule type" value="Genomic_DNA"/>
</dbReference>
<reference evidence="10" key="3">
    <citation type="submission" date="2015-06" db="UniProtKB">
        <authorList>
            <consortium name="EnsemblMetazoa"/>
        </authorList>
    </citation>
    <scope>IDENTIFICATION</scope>
</reference>
<keyword evidence="5" id="KW-0269">Exonuclease</keyword>
<feature type="domain" description="Exonuclease" evidence="8">
    <location>
        <begin position="49"/>
        <end position="155"/>
    </location>
</feature>
<evidence type="ECO:0000256" key="6">
    <source>
        <dbReference type="ARBA" id="ARBA00022842"/>
    </source>
</evidence>
<keyword evidence="4" id="KW-0378">Hydrolase</keyword>
<dbReference type="EnsemblMetazoa" id="HelroT144193">
    <property type="protein sequence ID" value="HelroP144193"/>
    <property type="gene ID" value="HelroG144193"/>
</dbReference>
<dbReference type="GeneID" id="20196688"/>
<evidence type="ECO:0000256" key="7">
    <source>
        <dbReference type="ARBA" id="ARBA00025769"/>
    </source>
</evidence>
<evidence type="ECO:0000256" key="3">
    <source>
        <dbReference type="ARBA" id="ARBA00022723"/>
    </source>
</evidence>
<dbReference type="HOGENOM" id="CLU_090099_0_0_1"/>
<dbReference type="PANTHER" id="PTHR13058:SF22">
    <property type="entry name" value="EXODEOXYRIBONUCLEASE III"/>
    <property type="match status" value="1"/>
</dbReference>
<evidence type="ECO:0000313" key="10">
    <source>
        <dbReference type="EnsemblMetazoa" id="HelroP144193"/>
    </source>
</evidence>
<dbReference type="OrthoDB" id="6105396at2759"/>
<accession>T1EJD8</accession>
<comment type="cofactor">
    <cofactor evidence="1">
        <name>Mg(2+)</name>
        <dbReference type="ChEBI" id="CHEBI:18420"/>
    </cofactor>
</comment>
<dbReference type="EMBL" id="KB095858">
    <property type="protein sequence ID" value="ESO11095.1"/>
    <property type="molecule type" value="Genomic_DNA"/>
</dbReference>
<dbReference type="Gene3D" id="3.30.420.10">
    <property type="entry name" value="Ribonuclease H-like superfamily/Ribonuclease H"/>
    <property type="match status" value="1"/>
</dbReference>
<dbReference type="InterPro" id="IPR040393">
    <property type="entry name" value="TREX1/2"/>
</dbReference>
<dbReference type="PANTHER" id="PTHR13058">
    <property type="entry name" value="THREE PRIME REPAIR EXONUCLEASE 1, 2"/>
    <property type="match status" value="1"/>
</dbReference>
<evidence type="ECO:0000313" key="9">
    <source>
        <dbReference type="EMBL" id="ESO11095.1"/>
    </source>
</evidence>
<evidence type="ECO:0000259" key="8">
    <source>
        <dbReference type="Pfam" id="PF00929"/>
    </source>
</evidence>
<dbReference type="InterPro" id="IPR013520">
    <property type="entry name" value="Ribonucl_H"/>
</dbReference>
<dbReference type="STRING" id="6412.T1EJD8"/>
<gene>
    <name evidence="10" type="primary">20196688</name>
    <name evidence="9" type="ORF">HELRODRAFT_144193</name>
</gene>
<dbReference type="GO" id="GO:0005737">
    <property type="term" value="C:cytoplasm"/>
    <property type="evidence" value="ECO:0000318"/>
    <property type="project" value="GO_Central"/>
</dbReference>
<evidence type="ECO:0000313" key="11">
    <source>
        <dbReference type="Proteomes" id="UP000015101"/>
    </source>
</evidence>
<dbReference type="InterPro" id="IPR012337">
    <property type="entry name" value="RNaseH-like_sf"/>
</dbReference>
<proteinExistence type="inferred from homology"/>
<dbReference type="KEGG" id="hro:HELRODRAFT_144193"/>
<dbReference type="OMA" id="LGAICED"/>
<dbReference type="AlphaFoldDB" id="T1EJD8"/>
<dbReference type="GO" id="GO:0003676">
    <property type="term" value="F:nucleic acid binding"/>
    <property type="evidence" value="ECO:0007669"/>
    <property type="project" value="InterPro"/>
</dbReference>
<keyword evidence="3" id="KW-0479">Metal-binding</keyword>
<reference evidence="9 11" key="2">
    <citation type="journal article" date="2013" name="Nature">
        <title>Insights into bilaterian evolution from three spiralian genomes.</title>
        <authorList>
            <person name="Simakov O."/>
            <person name="Marletaz F."/>
            <person name="Cho S.J."/>
            <person name="Edsinger-Gonzales E."/>
            <person name="Havlak P."/>
            <person name="Hellsten U."/>
            <person name="Kuo D.H."/>
            <person name="Larsson T."/>
            <person name="Lv J."/>
            <person name="Arendt D."/>
            <person name="Savage R."/>
            <person name="Osoegawa K."/>
            <person name="de Jong P."/>
            <person name="Grimwood J."/>
            <person name="Chapman J.A."/>
            <person name="Shapiro H."/>
            <person name="Aerts A."/>
            <person name="Otillar R.P."/>
            <person name="Terry A.Y."/>
            <person name="Boore J.L."/>
            <person name="Grigoriev I.V."/>
            <person name="Lindberg D.R."/>
            <person name="Seaver E.C."/>
            <person name="Weisblat D.A."/>
            <person name="Putnam N.H."/>
            <person name="Rokhsar D.S."/>
        </authorList>
    </citation>
    <scope>NUCLEOTIDE SEQUENCE</scope>
</reference>
<evidence type="ECO:0000256" key="5">
    <source>
        <dbReference type="ARBA" id="ARBA00022839"/>
    </source>
</evidence>
<dbReference type="RefSeq" id="XP_009011364.1">
    <property type="nucleotide sequence ID" value="XM_009013116.1"/>
</dbReference>
<dbReference type="CDD" id="cd06127">
    <property type="entry name" value="DEDDh"/>
    <property type="match status" value="1"/>
</dbReference>
<dbReference type="SUPFAM" id="SSF53098">
    <property type="entry name" value="Ribonuclease H-like"/>
    <property type="match status" value="1"/>
</dbReference>
<evidence type="ECO:0000256" key="4">
    <source>
        <dbReference type="ARBA" id="ARBA00022801"/>
    </source>
</evidence>
<keyword evidence="11" id="KW-1185">Reference proteome</keyword>
<keyword evidence="2" id="KW-0540">Nuclease</keyword>
<dbReference type="Proteomes" id="UP000015101">
    <property type="component" value="Unassembled WGS sequence"/>
</dbReference>
<dbReference type="InterPro" id="IPR036397">
    <property type="entry name" value="RNaseH_sf"/>
</dbReference>
<sequence length="159" mass="18380">CEILEIAAVYMNLSFKRYILPRKAISPSASALNNLTFDGQYLYYKTKQVDAIPCVQALKEFLVFLHQVSKIMNNSYIFLAAHNGDHFDFKHLFRTFREVNLIDAALAIVYGCLDSLLFLRELYPKLLSHKQEDLVKNFLGLEYTAHNALDDAKFLQRLL</sequence>
<dbReference type="GO" id="GO:0008296">
    <property type="term" value="F:3'-5'-DNA exonuclease activity"/>
    <property type="evidence" value="ECO:0000318"/>
    <property type="project" value="GO_Central"/>
</dbReference>
<protein>
    <recommendedName>
        <fullName evidence="8">Exonuclease domain-containing protein</fullName>
    </recommendedName>
</protein>
<dbReference type="Pfam" id="PF00929">
    <property type="entry name" value="RNase_T"/>
    <property type="match status" value="1"/>
</dbReference>
<name>T1EJD8_HELRO</name>
<dbReference type="eggNOG" id="ENOG502RYIA">
    <property type="taxonomic scope" value="Eukaryota"/>
</dbReference>